<dbReference type="AlphaFoldDB" id="A0A6C0BTT5"/>
<dbReference type="EMBL" id="MN739259">
    <property type="protein sequence ID" value="QHS95865.1"/>
    <property type="molecule type" value="Genomic_DNA"/>
</dbReference>
<name>A0A6C0BTT5_9ZZZZ</name>
<proteinExistence type="predicted"/>
<protein>
    <submittedName>
        <fullName evidence="1">Uncharacterized protein</fullName>
    </submittedName>
</protein>
<organism evidence="1">
    <name type="scientific">viral metagenome</name>
    <dbReference type="NCBI Taxonomy" id="1070528"/>
    <lineage>
        <taxon>unclassified sequences</taxon>
        <taxon>metagenomes</taxon>
        <taxon>organismal metagenomes</taxon>
    </lineage>
</organism>
<evidence type="ECO:0000313" key="1">
    <source>
        <dbReference type="EMBL" id="QHS95865.1"/>
    </source>
</evidence>
<accession>A0A6C0BTT5</accession>
<reference evidence="1" key="1">
    <citation type="journal article" date="2020" name="Nature">
        <title>Giant virus diversity and host interactions through global metagenomics.</title>
        <authorList>
            <person name="Schulz F."/>
            <person name="Roux S."/>
            <person name="Paez-Espino D."/>
            <person name="Jungbluth S."/>
            <person name="Walsh D.A."/>
            <person name="Denef V.J."/>
            <person name="McMahon K.D."/>
            <person name="Konstantinidis K.T."/>
            <person name="Eloe-Fadrosh E.A."/>
            <person name="Kyrpides N.C."/>
            <person name="Woyke T."/>
        </authorList>
    </citation>
    <scope>NUCLEOTIDE SEQUENCE</scope>
    <source>
        <strain evidence="1">GVMAG-M-3300018868-6</strain>
    </source>
</reference>
<sequence>MNSAVIKRLNDKNRHIFSEFGDDLTKMMTECCVPDEIRHKIKCFVANYQLGTFGDDDLKKRKRNTHVVVTSDRCSAKRSNGEQCTRRHKEESQYCGTHNKGQPHGTVDEAMIDLETKKEVRVEEIKGIVYYLDDEGNVYDTGQVHQNVDNPDIIGKYINGVLTKYNI</sequence>